<dbReference type="InterPro" id="IPR001810">
    <property type="entry name" value="F-box_dom"/>
</dbReference>
<dbReference type="PANTHER" id="PTHR34223:SF51">
    <property type="entry name" value="OS06G0556300 PROTEIN"/>
    <property type="match status" value="1"/>
</dbReference>
<gene>
    <name evidence="2" type="ORF">LWI28_008336</name>
</gene>
<organism evidence="2 3">
    <name type="scientific">Acer negundo</name>
    <name type="common">Box elder</name>
    <dbReference type="NCBI Taxonomy" id="4023"/>
    <lineage>
        <taxon>Eukaryota</taxon>
        <taxon>Viridiplantae</taxon>
        <taxon>Streptophyta</taxon>
        <taxon>Embryophyta</taxon>
        <taxon>Tracheophyta</taxon>
        <taxon>Spermatophyta</taxon>
        <taxon>Magnoliopsida</taxon>
        <taxon>eudicotyledons</taxon>
        <taxon>Gunneridae</taxon>
        <taxon>Pentapetalae</taxon>
        <taxon>rosids</taxon>
        <taxon>malvids</taxon>
        <taxon>Sapindales</taxon>
        <taxon>Sapindaceae</taxon>
        <taxon>Hippocastanoideae</taxon>
        <taxon>Acereae</taxon>
        <taxon>Acer</taxon>
    </lineage>
</organism>
<dbReference type="InterPro" id="IPR036047">
    <property type="entry name" value="F-box-like_dom_sf"/>
</dbReference>
<keyword evidence="3" id="KW-1185">Reference proteome</keyword>
<name>A0AAD5NWS4_ACENE</name>
<dbReference type="AlphaFoldDB" id="A0AAD5NWS4"/>
<dbReference type="Gene3D" id="1.20.1280.50">
    <property type="match status" value="1"/>
</dbReference>
<feature type="domain" description="F-box" evidence="1">
    <location>
        <begin position="13"/>
        <end position="47"/>
    </location>
</feature>
<dbReference type="PANTHER" id="PTHR34223">
    <property type="entry name" value="OS11G0201299 PROTEIN"/>
    <property type="match status" value="1"/>
</dbReference>
<evidence type="ECO:0000313" key="3">
    <source>
        <dbReference type="Proteomes" id="UP001064489"/>
    </source>
</evidence>
<comment type="caution">
    <text evidence="2">The sequence shown here is derived from an EMBL/GenBank/DDBJ whole genome shotgun (WGS) entry which is preliminary data.</text>
</comment>
<evidence type="ECO:0000259" key="1">
    <source>
        <dbReference type="PROSITE" id="PS50181"/>
    </source>
</evidence>
<dbReference type="SUPFAM" id="SSF52047">
    <property type="entry name" value="RNI-like"/>
    <property type="match status" value="1"/>
</dbReference>
<dbReference type="EMBL" id="JAJSOW010000100">
    <property type="protein sequence ID" value="KAI9185553.1"/>
    <property type="molecule type" value="Genomic_DNA"/>
</dbReference>
<dbReference type="InterPro" id="IPR032675">
    <property type="entry name" value="LRR_dom_sf"/>
</dbReference>
<protein>
    <recommendedName>
        <fullName evidence="1">F-box domain-containing protein</fullName>
    </recommendedName>
</protein>
<sequence length="443" mass="50940">MEGGCNDEVCRDGDRLSSLPENIIRHIFSFLGSIDVVRASAISRKWRYFWVSMPYLNFESNGHDFGSQSEIKFNDFVNWVLMSRNRLVDIQRFRISHLYLNENYVFYRVMDVITEFNLQEIDLTIESKDEIELPQCISNCGSLVSLKLHFRNCVLKQHTYPGFSKLKSLELCFVMFIDSLSLTNFVSSCPVLENLSVEGCMFVDDNIIDITSTSLKDLSFILPKLSTFFKYPIRREQAREYGLKVACPNLVSLKVINLRSLEFSLQEMNSLRNLFLDLELYYGPYGHLKVEGCYALSKMLQGVYNLKALKVSEAFLDYLHQAVDIPESFSPSFNNLKSLTLGIKSAHFNKHSLINMLDCSPNLEALQIFLQLSNSPIMSKAALKILNIPDDPWKMPNVTTSCLKYNLKIVELFHVRDDNRIGFLLPKEAECGCAYYFKNGAKY</sequence>
<proteinExistence type="predicted"/>
<dbReference type="InterPro" id="IPR053197">
    <property type="entry name" value="F-box_SCFL_complex_component"/>
</dbReference>
<dbReference type="Pfam" id="PF00646">
    <property type="entry name" value="F-box"/>
    <property type="match status" value="1"/>
</dbReference>
<dbReference type="SMART" id="SM00256">
    <property type="entry name" value="FBOX"/>
    <property type="match status" value="1"/>
</dbReference>
<dbReference type="Pfam" id="PF24758">
    <property type="entry name" value="LRR_At5g56370"/>
    <property type="match status" value="1"/>
</dbReference>
<dbReference type="Gene3D" id="3.80.10.10">
    <property type="entry name" value="Ribonuclease Inhibitor"/>
    <property type="match status" value="1"/>
</dbReference>
<evidence type="ECO:0000313" key="2">
    <source>
        <dbReference type="EMBL" id="KAI9185553.1"/>
    </source>
</evidence>
<dbReference type="SUPFAM" id="SSF81383">
    <property type="entry name" value="F-box domain"/>
    <property type="match status" value="1"/>
</dbReference>
<reference evidence="2" key="1">
    <citation type="journal article" date="2022" name="Plant J.">
        <title>Strategies of tolerance reflected in two North American maple genomes.</title>
        <authorList>
            <person name="McEvoy S.L."/>
            <person name="Sezen U.U."/>
            <person name="Trouern-Trend A."/>
            <person name="McMahon S.M."/>
            <person name="Schaberg P.G."/>
            <person name="Yang J."/>
            <person name="Wegrzyn J.L."/>
            <person name="Swenson N.G."/>
        </authorList>
    </citation>
    <scope>NUCLEOTIDE SEQUENCE</scope>
    <source>
        <strain evidence="2">91603</strain>
    </source>
</reference>
<reference evidence="2" key="2">
    <citation type="submission" date="2023-02" db="EMBL/GenBank/DDBJ databases">
        <authorList>
            <person name="Swenson N.G."/>
            <person name="Wegrzyn J.L."/>
            <person name="Mcevoy S.L."/>
        </authorList>
    </citation>
    <scope>NUCLEOTIDE SEQUENCE</scope>
    <source>
        <strain evidence="2">91603</strain>
        <tissue evidence="2">Leaf</tissue>
    </source>
</reference>
<dbReference type="Proteomes" id="UP001064489">
    <property type="component" value="Chromosome 3"/>
</dbReference>
<accession>A0AAD5NWS4</accession>
<dbReference type="InterPro" id="IPR055411">
    <property type="entry name" value="LRR_FXL15/At3g58940/PEG3-like"/>
</dbReference>
<dbReference type="PROSITE" id="PS50181">
    <property type="entry name" value="FBOX"/>
    <property type="match status" value="1"/>
</dbReference>